<evidence type="ECO:0000313" key="3">
    <source>
        <dbReference type="EMBL" id="GMI09097.1"/>
    </source>
</evidence>
<dbReference type="Proteomes" id="UP001165122">
    <property type="component" value="Unassembled WGS sequence"/>
</dbReference>
<evidence type="ECO:0000313" key="4">
    <source>
        <dbReference type="Proteomes" id="UP001165122"/>
    </source>
</evidence>
<dbReference type="InterPro" id="IPR036020">
    <property type="entry name" value="WW_dom_sf"/>
</dbReference>
<accession>A0A9W7FBH5</accession>
<feature type="region of interest" description="Disordered" evidence="1">
    <location>
        <begin position="39"/>
        <end position="59"/>
    </location>
</feature>
<dbReference type="EMBL" id="BRXW01000133">
    <property type="protein sequence ID" value="GMI09097.1"/>
    <property type="molecule type" value="Genomic_DNA"/>
</dbReference>
<protein>
    <recommendedName>
        <fullName evidence="2">WW domain-containing protein</fullName>
    </recommendedName>
</protein>
<gene>
    <name evidence="3" type="ORF">TrLO_g6989</name>
</gene>
<keyword evidence="4" id="KW-1185">Reference proteome</keyword>
<dbReference type="PROSITE" id="PS50020">
    <property type="entry name" value="WW_DOMAIN_2"/>
    <property type="match status" value="1"/>
</dbReference>
<comment type="caution">
    <text evidence="3">The sequence shown here is derived from an EMBL/GenBank/DDBJ whole genome shotgun (WGS) entry which is preliminary data.</text>
</comment>
<dbReference type="InterPro" id="IPR001202">
    <property type="entry name" value="WW_dom"/>
</dbReference>
<name>A0A9W7FBH5_9STRA</name>
<evidence type="ECO:0000256" key="1">
    <source>
        <dbReference type="SAM" id="MobiDB-lite"/>
    </source>
</evidence>
<dbReference type="SUPFAM" id="SSF51045">
    <property type="entry name" value="WW domain"/>
    <property type="match status" value="1"/>
</dbReference>
<reference evidence="4" key="1">
    <citation type="journal article" date="2023" name="Commun. Biol.">
        <title>Genome analysis of Parmales, the sister group of diatoms, reveals the evolutionary specialization of diatoms from phago-mixotrophs to photoautotrophs.</title>
        <authorList>
            <person name="Ban H."/>
            <person name="Sato S."/>
            <person name="Yoshikawa S."/>
            <person name="Yamada K."/>
            <person name="Nakamura Y."/>
            <person name="Ichinomiya M."/>
            <person name="Sato N."/>
            <person name="Blanc-Mathieu R."/>
            <person name="Endo H."/>
            <person name="Kuwata A."/>
            <person name="Ogata H."/>
        </authorList>
    </citation>
    <scope>NUCLEOTIDE SEQUENCE [LARGE SCALE GENOMIC DNA]</scope>
    <source>
        <strain evidence="4">NIES 3700</strain>
    </source>
</reference>
<proteinExistence type="predicted"/>
<dbReference type="AlphaFoldDB" id="A0A9W7FBH5"/>
<dbReference type="OrthoDB" id="10618322at2759"/>
<evidence type="ECO:0000259" key="2">
    <source>
        <dbReference type="PROSITE" id="PS50020"/>
    </source>
</evidence>
<organism evidence="3 4">
    <name type="scientific">Triparma laevis f. longispina</name>
    <dbReference type="NCBI Taxonomy" id="1714387"/>
    <lineage>
        <taxon>Eukaryota</taxon>
        <taxon>Sar</taxon>
        <taxon>Stramenopiles</taxon>
        <taxon>Ochrophyta</taxon>
        <taxon>Bolidophyceae</taxon>
        <taxon>Parmales</taxon>
        <taxon>Triparmaceae</taxon>
        <taxon>Triparma</taxon>
    </lineage>
</organism>
<sequence>MIFVCSDGDTSDTKRMYCQPDAFLDVGIYEGSLFGGSLDRNDAADPSDPPPLPQSFPSQWRATLDPNTLTMYYYHLETEETTWFSSQPTKSKSKTVLTTKNHTPLGPHLSSLPTFLRQLRLLGLPEEHLIGWTQLRVPTITSSKLHFIPPLCLSRHLSDGTMFTSWHVAFESLKDIDVSDMTALEKEKLQEFCEELIMRGVKLELIVEGWSCANRKNSAGRNNFYYIYRLSPTSTKEFNNLYSAEKWCKDPQRSTRK</sequence>
<feature type="domain" description="WW" evidence="2">
    <location>
        <begin position="54"/>
        <end position="83"/>
    </location>
</feature>